<dbReference type="InterPro" id="IPR032816">
    <property type="entry name" value="VTT_dom"/>
</dbReference>
<feature type="domain" description="VTT" evidence="7">
    <location>
        <begin position="34"/>
        <end position="158"/>
    </location>
</feature>
<comment type="caution">
    <text evidence="8">The sequence shown here is derived from an EMBL/GenBank/DDBJ whole genome shotgun (WGS) entry which is preliminary data.</text>
</comment>
<keyword evidence="9" id="KW-1185">Reference proteome</keyword>
<organism evidence="8 9">
    <name type="scientific">Rhodopila globiformis</name>
    <name type="common">Rhodopseudomonas globiformis</name>
    <dbReference type="NCBI Taxonomy" id="1071"/>
    <lineage>
        <taxon>Bacteria</taxon>
        <taxon>Pseudomonadati</taxon>
        <taxon>Pseudomonadota</taxon>
        <taxon>Alphaproteobacteria</taxon>
        <taxon>Acetobacterales</taxon>
        <taxon>Acetobacteraceae</taxon>
        <taxon>Rhodopila</taxon>
    </lineage>
</organism>
<evidence type="ECO:0000256" key="2">
    <source>
        <dbReference type="ARBA" id="ARBA00022475"/>
    </source>
</evidence>
<comment type="subcellular location">
    <subcellularLocation>
        <location evidence="1">Cell membrane</location>
        <topology evidence="1">Multi-pass membrane protein</topology>
    </subcellularLocation>
</comment>
<name>A0A2S6N4V2_RHOGL</name>
<feature type="transmembrane region" description="Helical" evidence="6">
    <location>
        <begin position="109"/>
        <end position="130"/>
    </location>
</feature>
<evidence type="ECO:0000259" key="7">
    <source>
        <dbReference type="Pfam" id="PF09335"/>
    </source>
</evidence>
<evidence type="ECO:0000256" key="4">
    <source>
        <dbReference type="ARBA" id="ARBA00022989"/>
    </source>
</evidence>
<keyword evidence="3 6" id="KW-0812">Transmembrane</keyword>
<dbReference type="PANTHER" id="PTHR42709:SF6">
    <property type="entry name" value="UNDECAPRENYL PHOSPHATE TRANSPORTER A"/>
    <property type="match status" value="1"/>
</dbReference>
<dbReference type="AlphaFoldDB" id="A0A2S6N4V2"/>
<dbReference type="RefSeq" id="WP_104520767.1">
    <property type="nucleotide sequence ID" value="NZ_NHRY01000223.1"/>
</dbReference>
<dbReference type="OrthoDB" id="9813426at2"/>
<evidence type="ECO:0000313" key="8">
    <source>
        <dbReference type="EMBL" id="PPQ29663.1"/>
    </source>
</evidence>
<dbReference type="Proteomes" id="UP000239724">
    <property type="component" value="Unassembled WGS sequence"/>
</dbReference>
<keyword evidence="5 6" id="KW-0472">Membrane</keyword>
<dbReference type="PANTHER" id="PTHR42709">
    <property type="entry name" value="ALKALINE PHOSPHATASE LIKE PROTEIN"/>
    <property type="match status" value="1"/>
</dbReference>
<keyword evidence="2" id="KW-1003">Cell membrane</keyword>
<evidence type="ECO:0000256" key="5">
    <source>
        <dbReference type="ARBA" id="ARBA00023136"/>
    </source>
</evidence>
<accession>A0A2S6N4V2</accession>
<keyword evidence="4 6" id="KW-1133">Transmembrane helix</keyword>
<dbReference type="Pfam" id="PF09335">
    <property type="entry name" value="VTT_dom"/>
    <property type="match status" value="1"/>
</dbReference>
<dbReference type="EMBL" id="NHRY01000223">
    <property type="protein sequence ID" value="PPQ29663.1"/>
    <property type="molecule type" value="Genomic_DNA"/>
</dbReference>
<feature type="transmembrane region" description="Helical" evidence="6">
    <location>
        <begin position="142"/>
        <end position="164"/>
    </location>
</feature>
<dbReference type="InterPro" id="IPR051311">
    <property type="entry name" value="DedA_domain"/>
</dbReference>
<evidence type="ECO:0000313" key="9">
    <source>
        <dbReference type="Proteomes" id="UP000239724"/>
    </source>
</evidence>
<feature type="transmembrane region" description="Helical" evidence="6">
    <location>
        <begin position="170"/>
        <end position="193"/>
    </location>
</feature>
<evidence type="ECO:0000256" key="1">
    <source>
        <dbReference type="ARBA" id="ARBA00004651"/>
    </source>
</evidence>
<feature type="transmembrane region" description="Helical" evidence="6">
    <location>
        <begin position="55"/>
        <end position="76"/>
    </location>
</feature>
<protein>
    <recommendedName>
        <fullName evidence="7">VTT domain-containing protein</fullName>
    </recommendedName>
</protein>
<evidence type="ECO:0000256" key="6">
    <source>
        <dbReference type="SAM" id="Phobius"/>
    </source>
</evidence>
<evidence type="ECO:0000256" key="3">
    <source>
        <dbReference type="ARBA" id="ARBA00022692"/>
    </source>
</evidence>
<sequence length="217" mass="23493">MSIFPLHTLDSLFQEFGYGAIFGGVLLESTGLPLPGESLMIAAALYAATTHHLDIFILVPVAAAGAICGDQIGYFVGRWIGYRLLAHWGRKIGLTDERLGLGRYLFRRYGSVVVFFGRFVAVLRTFAALLAGANRMPWHSFLLWNALGGIGWTSLYGFGAYALGHAMERISGPLGIVLAVVAGAAILAAVIFVKRNETRLLEDARQDMQREAAHAPG</sequence>
<dbReference type="GO" id="GO:0005886">
    <property type="term" value="C:plasma membrane"/>
    <property type="evidence" value="ECO:0007669"/>
    <property type="project" value="UniProtKB-SubCell"/>
</dbReference>
<proteinExistence type="predicted"/>
<gene>
    <name evidence="8" type="ORF">CCS01_20945</name>
</gene>
<reference evidence="8 9" key="1">
    <citation type="journal article" date="2018" name="Arch. Microbiol.">
        <title>New insights into the metabolic potential of the phototrophic purple bacterium Rhodopila globiformis DSM 161(T) from its draft genome sequence and evidence for a vanadium-dependent nitrogenase.</title>
        <authorList>
            <person name="Imhoff J.F."/>
            <person name="Rahn T."/>
            <person name="Kunzel S."/>
            <person name="Neulinger S.C."/>
        </authorList>
    </citation>
    <scope>NUCLEOTIDE SEQUENCE [LARGE SCALE GENOMIC DNA]</scope>
    <source>
        <strain evidence="8 9">DSM 161</strain>
    </source>
</reference>